<proteinExistence type="predicted"/>
<dbReference type="AlphaFoldDB" id="A0ABD0JRH8"/>
<reference evidence="1 2" key="1">
    <citation type="journal article" date="2023" name="Sci. Data">
        <title>Genome assembly of the Korean intertidal mud-creeper Batillaria attramentaria.</title>
        <authorList>
            <person name="Patra A.K."/>
            <person name="Ho P.T."/>
            <person name="Jun S."/>
            <person name="Lee S.J."/>
            <person name="Kim Y."/>
            <person name="Won Y.J."/>
        </authorList>
    </citation>
    <scope>NUCLEOTIDE SEQUENCE [LARGE SCALE GENOMIC DNA]</scope>
    <source>
        <strain evidence="1">Wonlab-2016</strain>
    </source>
</reference>
<dbReference type="Proteomes" id="UP001519460">
    <property type="component" value="Unassembled WGS sequence"/>
</dbReference>
<accession>A0ABD0JRH8</accession>
<name>A0ABD0JRH8_9CAEN</name>
<evidence type="ECO:0000313" key="1">
    <source>
        <dbReference type="EMBL" id="KAK7477280.1"/>
    </source>
</evidence>
<evidence type="ECO:0008006" key="3">
    <source>
        <dbReference type="Google" id="ProtNLM"/>
    </source>
</evidence>
<comment type="caution">
    <text evidence="1">The sequence shown here is derived from an EMBL/GenBank/DDBJ whole genome shotgun (WGS) entry which is preliminary data.</text>
</comment>
<evidence type="ECO:0000313" key="2">
    <source>
        <dbReference type="Proteomes" id="UP001519460"/>
    </source>
</evidence>
<dbReference type="EMBL" id="JACVVK020000354">
    <property type="protein sequence ID" value="KAK7477280.1"/>
    <property type="molecule type" value="Genomic_DNA"/>
</dbReference>
<keyword evidence="2" id="KW-1185">Reference proteome</keyword>
<sequence>MFPLCHGEVSIVLLMEIDMPTLLSPAIMTYKEIGRLQQKNKTKFPPRCQRSSQVKDKLNVKDHKQSQYYQPLQTGVSV</sequence>
<gene>
    <name evidence="1" type="ORF">BaRGS_00031468</name>
</gene>
<organism evidence="1 2">
    <name type="scientific">Batillaria attramentaria</name>
    <dbReference type="NCBI Taxonomy" id="370345"/>
    <lineage>
        <taxon>Eukaryota</taxon>
        <taxon>Metazoa</taxon>
        <taxon>Spiralia</taxon>
        <taxon>Lophotrochozoa</taxon>
        <taxon>Mollusca</taxon>
        <taxon>Gastropoda</taxon>
        <taxon>Caenogastropoda</taxon>
        <taxon>Sorbeoconcha</taxon>
        <taxon>Cerithioidea</taxon>
        <taxon>Batillariidae</taxon>
        <taxon>Batillaria</taxon>
    </lineage>
</organism>
<protein>
    <recommendedName>
        <fullName evidence="3">DNA-directed RNA polymerase</fullName>
    </recommendedName>
</protein>